<feature type="transmembrane region" description="Helical" evidence="5">
    <location>
        <begin position="94"/>
        <end position="114"/>
    </location>
</feature>
<feature type="transmembrane region" description="Helical" evidence="5">
    <location>
        <begin position="154"/>
        <end position="174"/>
    </location>
</feature>
<dbReference type="Proteomes" id="UP000582659">
    <property type="component" value="Unassembled WGS sequence"/>
</dbReference>
<keyword evidence="4 5" id="KW-0472">Membrane</keyword>
<dbReference type="eggNOG" id="KOG2532">
    <property type="taxonomic scope" value="Eukaryota"/>
</dbReference>
<dbReference type="Gene3D" id="1.20.1250.20">
    <property type="entry name" value="MFS general substrate transporter like domains"/>
    <property type="match status" value="2"/>
</dbReference>
<feature type="transmembrane region" description="Helical" evidence="5">
    <location>
        <begin position="378"/>
        <end position="402"/>
    </location>
</feature>
<keyword evidence="3 5" id="KW-1133">Transmembrane helix</keyword>
<sequence>MGESPPAYLGVFRDRYRYFILLLALFCLTSVASNMLTFNFSVLCMKPNTTNGDRFPTYEFTTLEESYVMYALGAGSLLGTFPFTILFTKYGARYIFAAAGLLSVFATVATPFSLHLGFYPFLFMRFLQGISYAADFTSIGLLISIWASLKQHAFYLSVLTSYSPLATTLTDAFSGYICDSFLGWPFIYYFHGIAGLLLFVYWFLMYTDTPSESKWVSAVELEKIERDKSEEELSIKGSIPYFKICTNKVVLVVWLNALTEIASSIFLLTYTPIYINMVHGYSLHATGLISSVPPSVAIVLRMVFGLVSDRITFWSERTKMNVFNTLSTVGPAAAYTAVVLIENKYFDIVMLVVINILYSCSGGGFYKCATLSCRQYSHFVIANIQFIKCVTLFLAPAMYGFFVRDESSAEQWGNMFIAISVSLLISGMIFVLFSSADPLPFTETSTGRKETRPRRLTTDMITVERLKL</sequence>
<evidence type="ECO:0000256" key="4">
    <source>
        <dbReference type="ARBA" id="ARBA00023136"/>
    </source>
</evidence>
<feature type="transmembrane region" description="Helical" evidence="5">
    <location>
        <begin position="18"/>
        <end position="38"/>
    </location>
</feature>
<evidence type="ECO:0000259" key="6">
    <source>
        <dbReference type="PROSITE" id="PS50850"/>
    </source>
</evidence>
<evidence type="ECO:0000256" key="5">
    <source>
        <dbReference type="SAM" id="Phobius"/>
    </source>
</evidence>
<evidence type="ECO:0000256" key="2">
    <source>
        <dbReference type="ARBA" id="ARBA00022692"/>
    </source>
</evidence>
<evidence type="ECO:0000313" key="9">
    <source>
        <dbReference type="Proteomes" id="UP000659654"/>
    </source>
</evidence>
<name>A0A1I7S542_BURXY</name>
<evidence type="ECO:0000256" key="1">
    <source>
        <dbReference type="ARBA" id="ARBA00004141"/>
    </source>
</evidence>
<evidence type="ECO:0000313" key="8">
    <source>
        <dbReference type="Proteomes" id="UP000095284"/>
    </source>
</evidence>
<dbReference type="WBParaSite" id="BXY_0812700.1">
    <property type="protein sequence ID" value="BXY_0812700.1"/>
    <property type="gene ID" value="BXY_0812700"/>
</dbReference>
<dbReference type="InterPro" id="IPR020846">
    <property type="entry name" value="MFS_dom"/>
</dbReference>
<feature type="transmembrane region" description="Helical" evidence="5">
    <location>
        <begin position="67"/>
        <end position="87"/>
    </location>
</feature>
<proteinExistence type="predicted"/>
<dbReference type="InterPro" id="IPR036259">
    <property type="entry name" value="MFS_trans_sf"/>
</dbReference>
<feature type="transmembrane region" description="Helical" evidence="5">
    <location>
        <begin position="321"/>
        <end position="342"/>
    </location>
</feature>
<gene>
    <name evidence="7" type="ORF">BXYJ_LOCUS9939</name>
</gene>
<dbReference type="GO" id="GO:0022857">
    <property type="term" value="F:transmembrane transporter activity"/>
    <property type="evidence" value="ECO:0007669"/>
    <property type="project" value="InterPro"/>
</dbReference>
<dbReference type="InterPro" id="IPR011701">
    <property type="entry name" value="MFS"/>
</dbReference>
<dbReference type="SUPFAM" id="SSF103473">
    <property type="entry name" value="MFS general substrate transporter"/>
    <property type="match status" value="1"/>
</dbReference>
<dbReference type="Proteomes" id="UP000095284">
    <property type="component" value="Unplaced"/>
</dbReference>
<dbReference type="EMBL" id="CAJFDI010000004">
    <property type="protein sequence ID" value="CAD5227417.1"/>
    <property type="molecule type" value="Genomic_DNA"/>
</dbReference>
<dbReference type="PANTHER" id="PTHR45757:SF17">
    <property type="entry name" value="MAJOR FACILITATOR SUPERFAMILY (MFS) PROFILE DOMAIN-CONTAINING PROTEIN"/>
    <property type="match status" value="1"/>
</dbReference>
<reference evidence="7" key="2">
    <citation type="submission" date="2020-09" db="EMBL/GenBank/DDBJ databases">
        <authorList>
            <person name="Kikuchi T."/>
        </authorList>
    </citation>
    <scope>NUCLEOTIDE SEQUENCE</scope>
    <source>
        <strain evidence="7">Ka4C1</strain>
    </source>
</reference>
<keyword evidence="2 5" id="KW-0812">Transmembrane</keyword>
<accession>A0A1I7S542</accession>
<dbReference type="AlphaFoldDB" id="A0A1I7S542"/>
<reference evidence="10" key="1">
    <citation type="submission" date="2016-11" db="UniProtKB">
        <authorList>
            <consortium name="WormBaseParasite"/>
        </authorList>
    </citation>
    <scope>IDENTIFICATION</scope>
</reference>
<comment type="subcellular location">
    <subcellularLocation>
        <location evidence="1">Membrane</location>
        <topology evidence="1">Multi-pass membrane protein</topology>
    </subcellularLocation>
</comment>
<evidence type="ECO:0000313" key="7">
    <source>
        <dbReference type="EMBL" id="CAD5227417.1"/>
    </source>
</evidence>
<evidence type="ECO:0000256" key="3">
    <source>
        <dbReference type="ARBA" id="ARBA00022989"/>
    </source>
</evidence>
<dbReference type="EMBL" id="CAJFCV020000004">
    <property type="protein sequence ID" value="CAG9117682.1"/>
    <property type="molecule type" value="Genomic_DNA"/>
</dbReference>
<feature type="transmembrane region" description="Helical" evidence="5">
    <location>
        <begin position="348"/>
        <end position="366"/>
    </location>
</feature>
<organism evidence="8 10">
    <name type="scientific">Bursaphelenchus xylophilus</name>
    <name type="common">Pinewood nematode worm</name>
    <name type="synonym">Aphelenchoides xylophilus</name>
    <dbReference type="NCBI Taxonomy" id="6326"/>
    <lineage>
        <taxon>Eukaryota</taxon>
        <taxon>Metazoa</taxon>
        <taxon>Ecdysozoa</taxon>
        <taxon>Nematoda</taxon>
        <taxon>Chromadorea</taxon>
        <taxon>Rhabditida</taxon>
        <taxon>Tylenchina</taxon>
        <taxon>Tylenchomorpha</taxon>
        <taxon>Aphelenchoidea</taxon>
        <taxon>Aphelenchoididae</taxon>
        <taxon>Bursaphelenchus</taxon>
    </lineage>
</organism>
<keyword evidence="9" id="KW-1185">Reference proteome</keyword>
<feature type="transmembrane region" description="Helical" evidence="5">
    <location>
        <begin position="126"/>
        <end position="147"/>
    </location>
</feature>
<feature type="domain" description="Major facilitator superfamily (MFS) profile" evidence="6">
    <location>
        <begin position="25"/>
        <end position="438"/>
    </location>
</feature>
<dbReference type="Pfam" id="PF07690">
    <property type="entry name" value="MFS_1"/>
    <property type="match status" value="1"/>
</dbReference>
<dbReference type="OrthoDB" id="2985014at2759"/>
<evidence type="ECO:0000313" key="10">
    <source>
        <dbReference type="WBParaSite" id="BXY_0812700.1"/>
    </source>
</evidence>
<feature type="transmembrane region" description="Helical" evidence="5">
    <location>
        <begin position="281"/>
        <end position="300"/>
    </location>
</feature>
<dbReference type="Proteomes" id="UP000659654">
    <property type="component" value="Unassembled WGS sequence"/>
</dbReference>
<dbReference type="SMR" id="A0A1I7S542"/>
<dbReference type="GO" id="GO:0005886">
    <property type="term" value="C:plasma membrane"/>
    <property type="evidence" value="ECO:0007669"/>
    <property type="project" value="InterPro"/>
</dbReference>
<dbReference type="InterPro" id="IPR002229">
    <property type="entry name" value="RhesusRHD"/>
</dbReference>
<dbReference type="PANTHER" id="PTHR45757">
    <property type="entry name" value="PROTEIN CBG23364-RELATED"/>
    <property type="match status" value="1"/>
</dbReference>
<feature type="transmembrane region" description="Helical" evidence="5">
    <location>
        <begin position="249"/>
        <end position="275"/>
    </location>
</feature>
<dbReference type="PROSITE" id="PS50850">
    <property type="entry name" value="MFS"/>
    <property type="match status" value="1"/>
</dbReference>
<feature type="transmembrane region" description="Helical" evidence="5">
    <location>
        <begin position="186"/>
        <end position="204"/>
    </location>
</feature>
<protein>
    <submittedName>
        <fullName evidence="7">(pine wood nematode) hypothetical protein</fullName>
    </submittedName>
    <submittedName>
        <fullName evidence="10">MFS domain-containing protein</fullName>
    </submittedName>
</protein>
<feature type="transmembrane region" description="Helical" evidence="5">
    <location>
        <begin position="414"/>
        <end position="433"/>
    </location>
</feature>
<dbReference type="PRINTS" id="PR00342">
    <property type="entry name" value="RHESUSRHD"/>
</dbReference>